<name>A0ABT9NHH3_9ACTO</name>
<organism evidence="1 2">
    <name type="scientific">Trueperella bonasi</name>
    <dbReference type="NCBI Taxonomy" id="312286"/>
    <lineage>
        <taxon>Bacteria</taxon>
        <taxon>Bacillati</taxon>
        <taxon>Actinomycetota</taxon>
        <taxon>Actinomycetes</taxon>
        <taxon>Actinomycetales</taxon>
        <taxon>Actinomycetaceae</taxon>
        <taxon>Trueperella</taxon>
    </lineage>
</organism>
<proteinExistence type="predicted"/>
<evidence type="ECO:0000313" key="1">
    <source>
        <dbReference type="EMBL" id="MDP9806855.1"/>
    </source>
</evidence>
<reference evidence="1 2" key="1">
    <citation type="submission" date="2023-07" db="EMBL/GenBank/DDBJ databases">
        <title>Sequencing the genomes of 1000 actinobacteria strains.</title>
        <authorList>
            <person name="Klenk H.-P."/>
        </authorList>
    </citation>
    <scope>NUCLEOTIDE SEQUENCE [LARGE SCALE GENOMIC DNA]</scope>
    <source>
        <strain evidence="1 2">DSM 17163</strain>
    </source>
</reference>
<evidence type="ECO:0000313" key="2">
    <source>
        <dbReference type="Proteomes" id="UP001243212"/>
    </source>
</evidence>
<accession>A0ABT9NHH3</accession>
<sequence>MKVSVYDATLTAFGATADAQSRTRLYGFLRAGETPVTA</sequence>
<protein>
    <submittedName>
        <fullName evidence="1">Uncharacterized protein</fullName>
    </submittedName>
</protein>
<keyword evidence="2" id="KW-1185">Reference proteome</keyword>
<dbReference type="EMBL" id="JAUSQX010000001">
    <property type="protein sequence ID" value="MDP9806855.1"/>
    <property type="molecule type" value="Genomic_DNA"/>
</dbReference>
<comment type="caution">
    <text evidence="1">The sequence shown here is derived from an EMBL/GenBank/DDBJ whole genome shotgun (WGS) entry which is preliminary data.</text>
</comment>
<dbReference type="Proteomes" id="UP001243212">
    <property type="component" value="Unassembled WGS sequence"/>
</dbReference>
<gene>
    <name evidence="1" type="ORF">J2S70_001437</name>
</gene>